<dbReference type="PANTHER" id="PTHR19441">
    <property type="entry name" value="WHEY ACDIC PROTEIN WAP"/>
    <property type="match status" value="1"/>
</dbReference>
<feature type="domain" description="WAP" evidence="2">
    <location>
        <begin position="73"/>
        <end position="114"/>
    </location>
</feature>
<evidence type="ECO:0000313" key="3">
    <source>
        <dbReference type="Ensembl" id="ENSGWIP00000004101.1"/>
    </source>
</evidence>
<dbReference type="AlphaFoldDB" id="A0A8C5DAP4"/>
<dbReference type="InterPro" id="IPR050514">
    <property type="entry name" value="WAP_four-disulfide_core"/>
</dbReference>
<reference evidence="3" key="3">
    <citation type="submission" date="2025-09" db="UniProtKB">
        <authorList>
            <consortium name="Ensembl"/>
        </authorList>
    </citation>
    <scope>IDENTIFICATION</scope>
</reference>
<proteinExistence type="predicted"/>
<dbReference type="Gene3D" id="4.10.75.10">
    <property type="entry name" value="Elafin-like"/>
    <property type="match status" value="2"/>
</dbReference>
<protein>
    <recommendedName>
        <fullName evidence="2">WAP domain-containing protein</fullName>
    </recommendedName>
</protein>
<dbReference type="InterPro" id="IPR036645">
    <property type="entry name" value="Elafin-like_sf"/>
</dbReference>
<dbReference type="GO" id="GO:0005615">
    <property type="term" value="C:extracellular space"/>
    <property type="evidence" value="ECO:0007669"/>
    <property type="project" value="TreeGrafter"/>
</dbReference>
<dbReference type="PRINTS" id="PR00003">
    <property type="entry name" value="4DISULPHCORE"/>
</dbReference>
<organism evidence="3 4">
    <name type="scientific">Gouania willdenowi</name>
    <name type="common">Blunt-snouted clingfish</name>
    <name type="synonym">Lepadogaster willdenowi</name>
    <dbReference type="NCBI Taxonomy" id="441366"/>
    <lineage>
        <taxon>Eukaryota</taxon>
        <taxon>Metazoa</taxon>
        <taxon>Chordata</taxon>
        <taxon>Craniata</taxon>
        <taxon>Vertebrata</taxon>
        <taxon>Euteleostomi</taxon>
        <taxon>Actinopterygii</taxon>
        <taxon>Neopterygii</taxon>
        <taxon>Teleostei</taxon>
        <taxon>Neoteleostei</taxon>
        <taxon>Acanthomorphata</taxon>
        <taxon>Ovalentaria</taxon>
        <taxon>Blenniimorphae</taxon>
        <taxon>Blenniiformes</taxon>
        <taxon>Gobiesocoidei</taxon>
        <taxon>Gobiesocidae</taxon>
        <taxon>Gobiesocinae</taxon>
        <taxon>Gouania</taxon>
    </lineage>
</organism>
<reference evidence="3" key="2">
    <citation type="submission" date="2025-08" db="UniProtKB">
        <authorList>
            <consortium name="Ensembl"/>
        </authorList>
    </citation>
    <scope>IDENTIFICATION</scope>
</reference>
<dbReference type="PROSITE" id="PS51390">
    <property type="entry name" value="WAP"/>
    <property type="match status" value="2"/>
</dbReference>
<dbReference type="GO" id="GO:0004867">
    <property type="term" value="F:serine-type endopeptidase inhibitor activity"/>
    <property type="evidence" value="ECO:0007669"/>
    <property type="project" value="TreeGrafter"/>
</dbReference>
<feature type="domain" description="WAP" evidence="2">
    <location>
        <begin position="24"/>
        <end position="72"/>
    </location>
</feature>
<dbReference type="GO" id="GO:0045087">
    <property type="term" value="P:innate immune response"/>
    <property type="evidence" value="ECO:0007669"/>
    <property type="project" value="TreeGrafter"/>
</dbReference>
<accession>A0A8C5DAP4</accession>
<dbReference type="Pfam" id="PF00095">
    <property type="entry name" value="WAP"/>
    <property type="match status" value="2"/>
</dbReference>
<dbReference type="SMART" id="SM00217">
    <property type="entry name" value="WAP"/>
    <property type="match status" value="2"/>
</dbReference>
<dbReference type="Proteomes" id="UP000694680">
    <property type="component" value="Chromosome 7"/>
</dbReference>
<sequence>MESWWCTLSALVLTKYLLIYFVLPEVKPGECPKNVLEPYLKPCADKCSNDYDCAYNEKCCLQGCGRMCVAINPINPGKPCYYKPCADQCSNDYDCAFNEKCCSQGCGRTCVAITPNNPINPGKPCVHMRCFTKQYL</sequence>
<feature type="chain" id="PRO_5034650573" description="WAP domain-containing protein" evidence="1">
    <location>
        <begin position="29"/>
        <end position="136"/>
    </location>
</feature>
<dbReference type="InterPro" id="IPR008197">
    <property type="entry name" value="WAP_dom"/>
</dbReference>
<keyword evidence="4" id="KW-1185">Reference proteome</keyword>
<feature type="signal peptide" evidence="1">
    <location>
        <begin position="1"/>
        <end position="28"/>
    </location>
</feature>
<reference evidence="3" key="1">
    <citation type="submission" date="2020-06" db="EMBL/GenBank/DDBJ databases">
        <authorList>
            <consortium name="Wellcome Sanger Institute Data Sharing"/>
        </authorList>
    </citation>
    <scope>NUCLEOTIDE SEQUENCE [LARGE SCALE GENOMIC DNA]</scope>
</reference>
<dbReference type="SUPFAM" id="SSF57256">
    <property type="entry name" value="Elafin-like"/>
    <property type="match status" value="2"/>
</dbReference>
<dbReference type="Ensembl" id="ENSGWIT00000004408.1">
    <property type="protein sequence ID" value="ENSGWIP00000004101.1"/>
    <property type="gene ID" value="ENSGWIG00000002186.1"/>
</dbReference>
<keyword evidence="1" id="KW-0732">Signal</keyword>
<evidence type="ECO:0000313" key="4">
    <source>
        <dbReference type="Proteomes" id="UP000694680"/>
    </source>
</evidence>
<evidence type="ECO:0000259" key="2">
    <source>
        <dbReference type="PROSITE" id="PS51390"/>
    </source>
</evidence>
<name>A0A8C5DAP4_GOUWI</name>
<dbReference type="GO" id="GO:0019731">
    <property type="term" value="P:antibacterial humoral response"/>
    <property type="evidence" value="ECO:0007669"/>
    <property type="project" value="TreeGrafter"/>
</dbReference>
<dbReference type="PANTHER" id="PTHR19441:SF95">
    <property type="entry name" value="PERLWAPIN ISOFORM X1"/>
    <property type="match status" value="1"/>
</dbReference>
<evidence type="ECO:0000256" key="1">
    <source>
        <dbReference type="SAM" id="SignalP"/>
    </source>
</evidence>